<dbReference type="Pfam" id="PF00155">
    <property type="entry name" value="Aminotran_1_2"/>
    <property type="match status" value="1"/>
</dbReference>
<dbReference type="GO" id="GO:0016020">
    <property type="term" value="C:membrane"/>
    <property type="evidence" value="ECO:0007669"/>
    <property type="project" value="GOC"/>
</dbReference>
<dbReference type="STRING" id="1051890.A0A3N4LY98"/>
<dbReference type="GO" id="GO:0004758">
    <property type="term" value="F:serine C-palmitoyltransferase activity"/>
    <property type="evidence" value="ECO:0007669"/>
    <property type="project" value="TreeGrafter"/>
</dbReference>
<dbReference type="AlphaFoldDB" id="A0A3N4LY98"/>
<dbReference type="InParanoid" id="A0A3N4LY98"/>
<evidence type="ECO:0000259" key="11">
    <source>
        <dbReference type="Pfam" id="PF00155"/>
    </source>
</evidence>
<dbReference type="PANTHER" id="PTHR13693">
    <property type="entry name" value="CLASS II AMINOTRANSFERASE/8-AMINO-7-OXONONANOATE SYNTHASE"/>
    <property type="match status" value="1"/>
</dbReference>
<dbReference type="FunFam" id="3.40.640.10:FF:000059">
    <property type="entry name" value="Serine palmitoyl CoA transferase subunit LcbA"/>
    <property type="match status" value="1"/>
</dbReference>
<evidence type="ECO:0000256" key="8">
    <source>
        <dbReference type="ARBA" id="ARBA00022919"/>
    </source>
</evidence>
<evidence type="ECO:0000256" key="2">
    <source>
        <dbReference type="ARBA" id="ARBA00004760"/>
    </source>
</evidence>
<keyword evidence="8" id="KW-0746">Sphingolipid metabolism</keyword>
<dbReference type="Proteomes" id="UP000267821">
    <property type="component" value="Unassembled WGS sequence"/>
</dbReference>
<gene>
    <name evidence="12" type="ORF">L211DRAFT_821064</name>
</gene>
<evidence type="ECO:0000256" key="6">
    <source>
        <dbReference type="ARBA" id="ARBA00022679"/>
    </source>
</evidence>
<evidence type="ECO:0000256" key="10">
    <source>
        <dbReference type="ARBA" id="ARBA00023315"/>
    </source>
</evidence>
<dbReference type="Gene3D" id="3.90.1150.10">
    <property type="entry name" value="Aspartate Aminotransferase, domain 1"/>
    <property type="match status" value="1"/>
</dbReference>
<keyword evidence="7" id="KW-0663">Pyridoxal phosphate</keyword>
<name>A0A3N4LY98_9PEZI</name>
<comment type="pathway">
    <text evidence="2">Lipid metabolism; sphingolipid metabolism.</text>
</comment>
<reference evidence="12 13" key="1">
    <citation type="journal article" date="2018" name="Nat. Ecol. Evol.">
        <title>Pezizomycetes genomes reveal the molecular basis of ectomycorrhizal truffle lifestyle.</title>
        <authorList>
            <person name="Murat C."/>
            <person name="Payen T."/>
            <person name="Noel B."/>
            <person name="Kuo A."/>
            <person name="Morin E."/>
            <person name="Chen J."/>
            <person name="Kohler A."/>
            <person name="Krizsan K."/>
            <person name="Balestrini R."/>
            <person name="Da Silva C."/>
            <person name="Montanini B."/>
            <person name="Hainaut M."/>
            <person name="Levati E."/>
            <person name="Barry K.W."/>
            <person name="Belfiori B."/>
            <person name="Cichocki N."/>
            <person name="Clum A."/>
            <person name="Dockter R.B."/>
            <person name="Fauchery L."/>
            <person name="Guy J."/>
            <person name="Iotti M."/>
            <person name="Le Tacon F."/>
            <person name="Lindquist E.A."/>
            <person name="Lipzen A."/>
            <person name="Malagnac F."/>
            <person name="Mello A."/>
            <person name="Molinier V."/>
            <person name="Miyauchi S."/>
            <person name="Poulain J."/>
            <person name="Riccioni C."/>
            <person name="Rubini A."/>
            <person name="Sitrit Y."/>
            <person name="Splivallo R."/>
            <person name="Traeger S."/>
            <person name="Wang M."/>
            <person name="Zifcakova L."/>
            <person name="Wipf D."/>
            <person name="Zambonelli A."/>
            <person name="Paolocci F."/>
            <person name="Nowrousian M."/>
            <person name="Ottonello S."/>
            <person name="Baldrian P."/>
            <person name="Spatafora J.W."/>
            <person name="Henrissat B."/>
            <person name="Nagy L.G."/>
            <person name="Aury J.M."/>
            <person name="Wincker P."/>
            <person name="Grigoriev I.V."/>
            <person name="Bonfante P."/>
            <person name="Martin F.M."/>
        </authorList>
    </citation>
    <scope>NUCLEOTIDE SEQUENCE [LARGE SCALE GENOMIC DNA]</scope>
    <source>
        <strain evidence="12 13">ATCC MYA-4762</strain>
    </source>
</reference>
<dbReference type="GO" id="GO:0030170">
    <property type="term" value="F:pyridoxal phosphate binding"/>
    <property type="evidence" value="ECO:0007669"/>
    <property type="project" value="InterPro"/>
</dbReference>
<evidence type="ECO:0000256" key="9">
    <source>
        <dbReference type="ARBA" id="ARBA00023098"/>
    </source>
</evidence>
<dbReference type="InterPro" id="IPR015422">
    <property type="entry name" value="PyrdxlP-dep_Trfase_small"/>
</dbReference>
<dbReference type="GO" id="GO:0005783">
    <property type="term" value="C:endoplasmic reticulum"/>
    <property type="evidence" value="ECO:0007669"/>
    <property type="project" value="TreeGrafter"/>
</dbReference>
<evidence type="ECO:0000256" key="4">
    <source>
        <dbReference type="ARBA" id="ARBA00008392"/>
    </source>
</evidence>
<keyword evidence="6 12" id="KW-0808">Transferase</keyword>
<accession>A0A3N4LY98</accession>
<dbReference type="FunCoup" id="A0A3N4LY98">
    <property type="interactions" value="889"/>
</dbReference>
<sequence length="503" mass="56153">MELHDAFDFIKSSAVEFGTHLRRVPGSAILLRYIKSNYQNDPVRSAVELFLFLFAVRYLLAPKYSTSKENYVKLREDEIDELVEEWQPEPLVAEPLELEQVDLDRTPTIVGPTGPKVKLSNGKTVLNFGSYNIFNLAQNDYLKDRAVATLRSYGVGPCGPPGFYGTQDLHIKTEADVANFLGVPACIMYAQAFHTISAVIPAFSKRGDIIVADKACNYAIQKGLQISRSTIRWYEHNDMEDLERVLLKIAKEQARKPLTRRFIVTEGLFETMGDMSDLPKIMALKEKYKYRLILDETYSFLTLGRTGRGITEHQNVDPNMVDMIVGSLSHYCGAGGGFCVGSQEIVEHQRISGGAYVFSAALPGILATTASETIGLLQVQGGELLSQVRELTKLFRQQIEKSQVLEIMSVPENPLCLIKLKKDVVEERGIEKGKGEDRLLQDIVEEVLSQGYLITRVKALPGIMAHQPRIKVVVSVGHTKKEGEKMGTTLRQVAAKVVARMKK</sequence>
<dbReference type="InterPro" id="IPR004839">
    <property type="entry name" value="Aminotransferase_I/II_large"/>
</dbReference>
<proteinExistence type="inferred from homology"/>
<dbReference type="GO" id="GO:0046513">
    <property type="term" value="P:ceramide biosynthetic process"/>
    <property type="evidence" value="ECO:0007669"/>
    <property type="project" value="TreeGrafter"/>
</dbReference>
<dbReference type="InterPro" id="IPR015424">
    <property type="entry name" value="PyrdxlP-dep_Trfase"/>
</dbReference>
<feature type="domain" description="Aminotransferase class I/classII large" evidence="11">
    <location>
        <begin position="132"/>
        <end position="458"/>
    </location>
</feature>
<protein>
    <recommendedName>
        <fullName evidence="5">serine C-palmitoyltransferase</fullName>
        <ecNumber evidence="5">2.3.1.50</ecNumber>
    </recommendedName>
</protein>
<evidence type="ECO:0000256" key="5">
    <source>
        <dbReference type="ARBA" id="ARBA00013220"/>
    </source>
</evidence>
<keyword evidence="10" id="KW-0012">Acyltransferase</keyword>
<keyword evidence="9" id="KW-0443">Lipid metabolism</keyword>
<comment type="cofactor">
    <cofactor evidence="1">
        <name>pyridoxal 5'-phosphate</name>
        <dbReference type="ChEBI" id="CHEBI:597326"/>
    </cofactor>
</comment>
<dbReference type="Gene3D" id="3.40.640.10">
    <property type="entry name" value="Type I PLP-dependent aspartate aminotransferase-like (Major domain)"/>
    <property type="match status" value="1"/>
</dbReference>
<organism evidence="12 13">
    <name type="scientific">Terfezia boudieri ATCC MYA-4762</name>
    <dbReference type="NCBI Taxonomy" id="1051890"/>
    <lineage>
        <taxon>Eukaryota</taxon>
        <taxon>Fungi</taxon>
        <taxon>Dikarya</taxon>
        <taxon>Ascomycota</taxon>
        <taxon>Pezizomycotina</taxon>
        <taxon>Pezizomycetes</taxon>
        <taxon>Pezizales</taxon>
        <taxon>Pezizaceae</taxon>
        <taxon>Terfezia</taxon>
    </lineage>
</organism>
<dbReference type="EC" id="2.3.1.50" evidence="5"/>
<dbReference type="GO" id="GO:0046512">
    <property type="term" value="P:sphingosine biosynthetic process"/>
    <property type="evidence" value="ECO:0007669"/>
    <property type="project" value="TreeGrafter"/>
</dbReference>
<comment type="similarity">
    <text evidence="4">Belongs to the class-II pyridoxal-phosphate-dependent aminotransferase family.</text>
</comment>
<keyword evidence="13" id="KW-1185">Reference proteome</keyword>
<dbReference type="EMBL" id="ML121535">
    <property type="protein sequence ID" value="RPB26122.1"/>
    <property type="molecule type" value="Genomic_DNA"/>
</dbReference>
<dbReference type="SUPFAM" id="SSF53383">
    <property type="entry name" value="PLP-dependent transferases"/>
    <property type="match status" value="1"/>
</dbReference>
<evidence type="ECO:0000256" key="1">
    <source>
        <dbReference type="ARBA" id="ARBA00001933"/>
    </source>
</evidence>
<dbReference type="InterPro" id="IPR050087">
    <property type="entry name" value="AON_synthase_class-II"/>
</dbReference>
<evidence type="ECO:0000313" key="12">
    <source>
        <dbReference type="EMBL" id="RPB26122.1"/>
    </source>
</evidence>
<dbReference type="InterPro" id="IPR015421">
    <property type="entry name" value="PyrdxlP-dep_Trfase_major"/>
</dbReference>
<dbReference type="PANTHER" id="PTHR13693:SF2">
    <property type="entry name" value="SERINE PALMITOYLTRANSFERASE 1"/>
    <property type="match status" value="1"/>
</dbReference>
<evidence type="ECO:0000313" key="13">
    <source>
        <dbReference type="Proteomes" id="UP000267821"/>
    </source>
</evidence>
<evidence type="ECO:0000256" key="3">
    <source>
        <dbReference type="ARBA" id="ARBA00004991"/>
    </source>
</evidence>
<evidence type="ECO:0000256" key="7">
    <source>
        <dbReference type="ARBA" id="ARBA00022898"/>
    </source>
</evidence>
<comment type="pathway">
    <text evidence="3">Sphingolipid metabolism.</text>
</comment>
<dbReference type="OrthoDB" id="3168162at2759"/>